<dbReference type="EMBL" id="SGXF01000002">
    <property type="protein sequence ID" value="RZT01038.1"/>
    <property type="molecule type" value="Genomic_DNA"/>
</dbReference>
<dbReference type="InterPro" id="IPR054633">
    <property type="entry name" value="BilS"/>
</dbReference>
<dbReference type="GO" id="GO:0016651">
    <property type="term" value="F:oxidoreductase activity, acting on NAD(P)H"/>
    <property type="evidence" value="ECO:0007669"/>
    <property type="project" value="UniProtKB-ARBA"/>
</dbReference>
<dbReference type="InterPro" id="IPR029039">
    <property type="entry name" value="Flavoprotein-like_sf"/>
</dbReference>
<dbReference type="SUPFAM" id="SSF52218">
    <property type="entry name" value="Flavoproteins"/>
    <property type="match status" value="1"/>
</dbReference>
<dbReference type="RefSeq" id="WP_130434571.1">
    <property type="nucleotide sequence ID" value="NZ_SGXF01000002.1"/>
</dbReference>
<dbReference type="GO" id="GO:0010181">
    <property type="term" value="F:FMN binding"/>
    <property type="evidence" value="ECO:0007669"/>
    <property type="project" value="InterPro"/>
</dbReference>
<evidence type="ECO:0000313" key="2">
    <source>
        <dbReference type="EMBL" id="RZT01038.1"/>
    </source>
</evidence>
<dbReference type="OrthoDB" id="307208at2"/>
<accession>A0A4Q7PLN9</accession>
<evidence type="ECO:0000259" key="1">
    <source>
        <dbReference type="Pfam" id="PF12641"/>
    </source>
</evidence>
<dbReference type="InterPro" id="IPR008254">
    <property type="entry name" value="Flavodoxin/NO_synth"/>
</dbReference>
<evidence type="ECO:0000313" key="3">
    <source>
        <dbReference type="Proteomes" id="UP000292927"/>
    </source>
</evidence>
<comment type="caution">
    <text evidence="2">The sequence shown here is derived from an EMBL/GenBank/DDBJ whole genome shotgun (WGS) entry which is preliminary data.</text>
</comment>
<organism evidence="2 3">
    <name type="scientific">Cuneatibacter caecimuris</name>
    <dbReference type="NCBI Taxonomy" id="1796618"/>
    <lineage>
        <taxon>Bacteria</taxon>
        <taxon>Bacillati</taxon>
        <taxon>Bacillota</taxon>
        <taxon>Clostridia</taxon>
        <taxon>Lachnospirales</taxon>
        <taxon>Lachnospiraceae</taxon>
        <taxon>Cuneatibacter</taxon>
    </lineage>
</organism>
<dbReference type="GO" id="GO:0009055">
    <property type="term" value="F:electron transfer activity"/>
    <property type="evidence" value="ECO:0007669"/>
    <property type="project" value="InterPro"/>
</dbReference>
<protein>
    <submittedName>
        <fullName evidence="2">Flavodoxin</fullName>
    </submittedName>
</protein>
<dbReference type="NCBIfam" id="NF045594">
    <property type="entry name" value="flavodox_BilS"/>
    <property type="match status" value="1"/>
</dbReference>
<dbReference type="InterPro" id="IPR001226">
    <property type="entry name" value="Flavodoxin_CS"/>
</dbReference>
<dbReference type="Gene3D" id="3.40.50.360">
    <property type="match status" value="1"/>
</dbReference>
<keyword evidence="3" id="KW-1185">Reference proteome</keyword>
<dbReference type="AlphaFoldDB" id="A0A4Q7PLN9"/>
<dbReference type="Proteomes" id="UP000292927">
    <property type="component" value="Unassembled WGS sequence"/>
</dbReference>
<gene>
    <name evidence="2" type="ORF">EV209_1476</name>
</gene>
<dbReference type="Pfam" id="PF12641">
    <property type="entry name" value="Flavodoxin_3"/>
    <property type="match status" value="1"/>
</dbReference>
<sequence length="172" mass="19730">MQYSVIYISKTGNTRKIAKAIFDRLPGEDKDIEELNTHTDPEKSETVFVGFWINRGTSSMEMMDFLGRLHGKNVALFATCGMGASKAYYAKLESQMRALLPEDNICLGCFLCQGKMPIQVRRRYEEQQLQNPEDPRLTMMLRNFDEAMLHPDENDQQAAAEFACKTLERYAL</sequence>
<reference evidence="2 3" key="1">
    <citation type="submission" date="2019-02" db="EMBL/GenBank/DDBJ databases">
        <title>Genomic Encyclopedia of Type Strains, Phase IV (KMG-IV): sequencing the most valuable type-strain genomes for metagenomic binning, comparative biology and taxonomic classification.</title>
        <authorList>
            <person name="Goeker M."/>
        </authorList>
    </citation>
    <scope>NUCLEOTIDE SEQUENCE [LARGE SCALE GENOMIC DNA]</scope>
    <source>
        <strain evidence="2 3">DSM 29486</strain>
    </source>
</reference>
<dbReference type="PROSITE" id="PS00201">
    <property type="entry name" value="FLAVODOXIN"/>
    <property type="match status" value="1"/>
</dbReference>
<name>A0A4Q7PLN9_9FIRM</name>
<proteinExistence type="predicted"/>
<feature type="domain" description="Flavodoxin-like" evidence="1">
    <location>
        <begin position="5"/>
        <end position="163"/>
    </location>
</feature>